<keyword evidence="2 8" id="KW-0812">Transmembrane</keyword>
<evidence type="ECO:0000256" key="2">
    <source>
        <dbReference type="ARBA" id="ARBA00022692"/>
    </source>
</evidence>
<evidence type="ECO:0000256" key="4">
    <source>
        <dbReference type="ARBA" id="ARBA00022989"/>
    </source>
</evidence>
<feature type="domain" description="CNNM transmembrane" evidence="11">
    <location>
        <begin position="1"/>
        <end position="184"/>
    </location>
</feature>
<evidence type="ECO:0000313" key="12">
    <source>
        <dbReference type="EMBL" id="KJJ83952.1"/>
    </source>
</evidence>
<feature type="transmembrane region" description="Helical" evidence="9">
    <location>
        <begin position="85"/>
        <end position="102"/>
    </location>
</feature>
<dbReference type="SUPFAM" id="SSF56176">
    <property type="entry name" value="FAD-binding/transporter-associated domain-like"/>
    <property type="match status" value="1"/>
</dbReference>
<dbReference type="InterPro" id="IPR036318">
    <property type="entry name" value="FAD-bd_PCMH-like_sf"/>
</dbReference>
<evidence type="ECO:0000259" key="11">
    <source>
        <dbReference type="PROSITE" id="PS51846"/>
    </source>
</evidence>
<dbReference type="InterPro" id="IPR005170">
    <property type="entry name" value="Transptr-assoc_dom"/>
</dbReference>
<dbReference type="InterPro" id="IPR002550">
    <property type="entry name" value="CNNM"/>
</dbReference>
<dbReference type="FunFam" id="3.10.580.10:FF:000002">
    <property type="entry name" value="Magnesium/cobalt efflux protein CorC"/>
    <property type="match status" value="1"/>
</dbReference>
<keyword evidence="4 8" id="KW-1133">Transmembrane helix</keyword>
<dbReference type="InterPro" id="IPR046342">
    <property type="entry name" value="CBS_dom_sf"/>
</dbReference>
<feature type="transmembrane region" description="Helical" evidence="9">
    <location>
        <begin position="114"/>
        <end position="132"/>
    </location>
</feature>
<evidence type="ECO:0000256" key="7">
    <source>
        <dbReference type="PROSITE-ProRule" id="PRU00703"/>
    </source>
</evidence>
<dbReference type="PROSITE" id="PS51371">
    <property type="entry name" value="CBS"/>
    <property type="match status" value="1"/>
</dbReference>
<dbReference type="Proteomes" id="UP000033428">
    <property type="component" value="Unassembled WGS sequence"/>
</dbReference>
<organism evidence="12 13">
    <name type="scientific">Candidatus Omnitrophus magneticus</name>
    <dbReference type="NCBI Taxonomy" id="1609969"/>
    <lineage>
        <taxon>Bacteria</taxon>
        <taxon>Pseudomonadati</taxon>
        <taxon>Candidatus Omnitrophota</taxon>
        <taxon>Candidatus Omnitrophus</taxon>
    </lineage>
</organism>
<dbReference type="GO" id="GO:0005886">
    <property type="term" value="C:plasma membrane"/>
    <property type="evidence" value="ECO:0007669"/>
    <property type="project" value="TreeGrafter"/>
</dbReference>
<keyword evidence="3" id="KW-0677">Repeat</keyword>
<gene>
    <name evidence="12" type="ORF">OMAG_002180</name>
</gene>
<keyword evidence="6 8" id="KW-0472">Membrane</keyword>
<evidence type="ECO:0000256" key="9">
    <source>
        <dbReference type="SAM" id="Phobius"/>
    </source>
</evidence>
<dbReference type="Pfam" id="PF00571">
    <property type="entry name" value="CBS"/>
    <property type="match status" value="1"/>
</dbReference>
<dbReference type="Pfam" id="PF03471">
    <property type="entry name" value="CorC_HlyC"/>
    <property type="match status" value="1"/>
</dbReference>
<dbReference type="PANTHER" id="PTHR22777">
    <property type="entry name" value="HEMOLYSIN-RELATED"/>
    <property type="match status" value="1"/>
</dbReference>
<dbReference type="Gene3D" id="3.30.465.10">
    <property type="match status" value="1"/>
</dbReference>
<comment type="caution">
    <text evidence="12">The sequence shown here is derived from an EMBL/GenBank/DDBJ whole genome shotgun (WGS) entry which is preliminary data.</text>
</comment>
<evidence type="ECO:0000259" key="10">
    <source>
        <dbReference type="PROSITE" id="PS51371"/>
    </source>
</evidence>
<dbReference type="CDD" id="cd04590">
    <property type="entry name" value="CBS_pair_CorC_HlyC_assoc"/>
    <property type="match status" value="1"/>
</dbReference>
<sequence>MDIPLFIILLILSAFFSVSETAFLSLGKVRIKQIESSSSRASKNVARLLSDPNKFIITILLGNTLVNVAASSMMADIFYSFMGDAGLGLSIFLMTVILLIFGEVTPKMFAIKNAVKVSLTASFLVVIFEYLLTPVRVLLTKVSYWISKMLGVTVSLEKRPMTSEEIRSLFLICKEKGVVKEKAEEMVDKILRLKQLNVADIMTPRINVFAIDLMMDREEIIIRCKDSQFSRLPAYIHNIDNIAGIVYIKEFFLSDLRVKNFVKKPYFVPDTMRVDSLLKELQMRKQHMAVVTDEYGITAGIVTIEDILEEIVGDISDELDYEIPKVKKIDQKTYEVHGQAHIKDVNEEIGLGIETDEVDTIGGFVVLKIGHIPRAGEVIEINDFLMEVIDVSKNRVTKLRIEKIDVEENE</sequence>
<keyword evidence="13" id="KW-1185">Reference proteome</keyword>
<evidence type="ECO:0000256" key="6">
    <source>
        <dbReference type="ARBA" id="ARBA00023136"/>
    </source>
</evidence>
<evidence type="ECO:0000313" key="13">
    <source>
        <dbReference type="Proteomes" id="UP000033428"/>
    </source>
</evidence>
<keyword evidence="5 7" id="KW-0129">CBS domain</keyword>
<protein>
    <submittedName>
        <fullName evidence="12">Hemolysin</fullName>
    </submittedName>
</protein>
<comment type="subcellular location">
    <subcellularLocation>
        <location evidence="1">Membrane</location>
        <topology evidence="1">Multi-pass membrane protein</topology>
    </subcellularLocation>
</comment>
<dbReference type="SUPFAM" id="SSF54631">
    <property type="entry name" value="CBS-domain pair"/>
    <property type="match status" value="1"/>
</dbReference>
<dbReference type="Gene3D" id="3.10.580.10">
    <property type="entry name" value="CBS-domain"/>
    <property type="match status" value="1"/>
</dbReference>
<dbReference type="GO" id="GO:0050660">
    <property type="term" value="F:flavin adenine dinucleotide binding"/>
    <property type="evidence" value="ECO:0007669"/>
    <property type="project" value="InterPro"/>
</dbReference>
<proteinExistence type="predicted"/>
<dbReference type="SMART" id="SM01091">
    <property type="entry name" value="CorC_HlyC"/>
    <property type="match status" value="1"/>
</dbReference>
<evidence type="ECO:0000256" key="5">
    <source>
        <dbReference type="ARBA" id="ARBA00023122"/>
    </source>
</evidence>
<evidence type="ECO:0000256" key="3">
    <source>
        <dbReference type="ARBA" id="ARBA00022737"/>
    </source>
</evidence>
<dbReference type="PROSITE" id="PS51846">
    <property type="entry name" value="CNNM"/>
    <property type="match status" value="1"/>
</dbReference>
<feature type="transmembrane region" description="Helical" evidence="9">
    <location>
        <begin position="6"/>
        <end position="26"/>
    </location>
</feature>
<reference evidence="12 13" key="1">
    <citation type="submission" date="2015-02" db="EMBL/GenBank/DDBJ databases">
        <title>Single-cell genomics of uncultivated deep-branching MTB reveals a conserved set of magnetosome genes.</title>
        <authorList>
            <person name="Kolinko S."/>
            <person name="Richter M."/>
            <person name="Glockner F.O."/>
            <person name="Brachmann A."/>
            <person name="Schuler D."/>
        </authorList>
    </citation>
    <scope>NUCLEOTIDE SEQUENCE [LARGE SCALE GENOMIC DNA]</scope>
    <source>
        <strain evidence="12">SKK-01</strain>
    </source>
</reference>
<dbReference type="AlphaFoldDB" id="A0A0F0CL23"/>
<feature type="transmembrane region" description="Helical" evidence="9">
    <location>
        <begin position="55"/>
        <end position="79"/>
    </location>
</feature>
<dbReference type="InterPro" id="IPR016169">
    <property type="entry name" value="FAD-bd_PCMH_sub2"/>
</dbReference>
<dbReference type="EMBL" id="JYNY01000433">
    <property type="protein sequence ID" value="KJJ83952.1"/>
    <property type="molecule type" value="Genomic_DNA"/>
</dbReference>
<evidence type="ECO:0000256" key="1">
    <source>
        <dbReference type="ARBA" id="ARBA00004141"/>
    </source>
</evidence>
<dbReference type="InterPro" id="IPR000644">
    <property type="entry name" value="CBS_dom"/>
</dbReference>
<evidence type="ECO:0000256" key="8">
    <source>
        <dbReference type="PROSITE-ProRule" id="PRU01193"/>
    </source>
</evidence>
<dbReference type="InterPro" id="IPR044751">
    <property type="entry name" value="Ion_transp-like_CBS"/>
</dbReference>
<feature type="domain" description="CBS" evidence="10">
    <location>
        <begin position="261"/>
        <end position="318"/>
    </location>
</feature>
<dbReference type="PANTHER" id="PTHR22777:SF17">
    <property type="entry name" value="UPF0053 PROTEIN SLL0260"/>
    <property type="match status" value="1"/>
</dbReference>
<dbReference type="Pfam" id="PF01595">
    <property type="entry name" value="CNNM"/>
    <property type="match status" value="1"/>
</dbReference>
<name>A0A0F0CL23_9BACT</name>
<accession>A0A0F0CL23</accession>